<reference evidence="1" key="1">
    <citation type="journal article" date="2022" name="IScience">
        <title>Evolution of zygomycete secretomes and the origins of terrestrial fungal ecologies.</title>
        <authorList>
            <person name="Chang Y."/>
            <person name="Wang Y."/>
            <person name="Mondo S."/>
            <person name="Ahrendt S."/>
            <person name="Andreopoulos W."/>
            <person name="Barry K."/>
            <person name="Beard J."/>
            <person name="Benny G.L."/>
            <person name="Blankenship S."/>
            <person name="Bonito G."/>
            <person name="Cuomo C."/>
            <person name="Desiro A."/>
            <person name="Gervers K.A."/>
            <person name="Hundley H."/>
            <person name="Kuo A."/>
            <person name="LaButti K."/>
            <person name="Lang B.F."/>
            <person name="Lipzen A."/>
            <person name="O'Donnell K."/>
            <person name="Pangilinan J."/>
            <person name="Reynolds N."/>
            <person name="Sandor L."/>
            <person name="Smith M.E."/>
            <person name="Tsang A."/>
            <person name="Grigoriev I.V."/>
            <person name="Stajich J.E."/>
            <person name="Spatafora J.W."/>
        </authorList>
    </citation>
    <scope>NUCLEOTIDE SEQUENCE</scope>
    <source>
        <strain evidence="1">RSA 2281</strain>
    </source>
</reference>
<dbReference type="GO" id="GO:0000379">
    <property type="term" value="P:tRNA-type intron splice site recognition and cleavage"/>
    <property type="evidence" value="ECO:0007669"/>
    <property type="project" value="TreeGrafter"/>
</dbReference>
<gene>
    <name evidence="1" type="ORF">BDA99DRAFT_159910</name>
</gene>
<dbReference type="AlphaFoldDB" id="A0AAD5K3R4"/>
<protein>
    <recommendedName>
        <fullName evidence="3">tRNA-splicing endonuclease subunit Sen54 N-terminal domain-containing protein</fullName>
    </recommendedName>
</protein>
<dbReference type="GO" id="GO:0000214">
    <property type="term" value="C:tRNA-intron endonuclease complex"/>
    <property type="evidence" value="ECO:0007669"/>
    <property type="project" value="TreeGrafter"/>
</dbReference>
<organism evidence="1 2">
    <name type="scientific">Phascolomyces articulosus</name>
    <dbReference type="NCBI Taxonomy" id="60185"/>
    <lineage>
        <taxon>Eukaryota</taxon>
        <taxon>Fungi</taxon>
        <taxon>Fungi incertae sedis</taxon>
        <taxon>Mucoromycota</taxon>
        <taxon>Mucoromycotina</taxon>
        <taxon>Mucoromycetes</taxon>
        <taxon>Mucorales</taxon>
        <taxon>Lichtheimiaceae</taxon>
        <taxon>Phascolomyces</taxon>
    </lineage>
</organism>
<dbReference type="PANTHER" id="PTHR21027">
    <property type="entry name" value="TRNA-SPLICING ENDONUCLEASE SUBUNIT SEN54"/>
    <property type="match status" value="1"/>
</dbReference>
<proteinExistence type="predicted"/>
<comment type="caution">
    <text evidence="1">The sequence shown here is derived from an EMBL/GenBank/DDBJ whole genome shotgun (WGS) entry which is preliminary data.</text>
</comment>
<name>A0AAD5K3R4_9FUNG</name>
<dbReference type="EMBL" id="JAIXMP010000024">
    <property type="protein sequence ID" value="KAI9254522.1"/>
    <property type="molecule type" value="Genomic_DNA"/>
</dbReference>
<keyword evidence="2" id="KW-1185">Reference proteome</keyword>
<accession>A0AAD5K3R4</accession>
<dbReference type="InterPro" id="IPR024337">
    <property type="entry name" value="tRNA_splic_suSen54"/>
</dbReference>
<evidence type="ECO:0008006" key="3">
    <source>
        <dbReference type="Google" id="ProtNLM"/>
    </source>
</evidence>
<evidence type="ECO:0000313" key="1">
    <source>
        <dbReference type="EMBL" id="KAI9254522.1"/>
    </source>
</evidence>
<reference evidence="1" key="2">
    <citation type="submission" date="2023-02" db="EMBL/GenBank/DDBJ databases">
        <authorList>
            <consortium name="DOE Joint Genome Institute"/>
            <person name="Mondo S.J."/>
            <person name="Chang Y."/>
            <person name="Wang Y."/>
            <person name="Ahrendt S."/>
            <person name="Andreopoulos W."/>
            <person name="Barry K."/>
            <person name="Beard J."/>
            <person name="Benny G.L."/>
            <person name="Blankenship S."/>
            <person name="Bonito G."/>
            <person name="Cuomo C."/>
            <person name="Desiro A."/>
            <person name="Gervers K.A."/>
            <person name="Hundley H."/>
            <person name="Kuo A."/>
            <person name="LaButti K."/>
            <person name="Lang B.F."/>
            <person name="Lipzen A."/>
            <person name="O'Donnell K."/>
            <person name="Pangilinan J."/>
            <person name="Reynolds N."/>
            <person name="Sandor L."/>
            <person name="Smith M.W."/>
            <person name="Tsang A."/>
            <person name="Grigoriev I.V."/>
            <person name="Stajich J.E."/>
            <person name="Spatafora J.W."/>
        </authorList>
    </citation>
    <scope>NUCLEOTIDE SEQUENCE</scope>
    <source>
        <strain evidence="1">RSA 2281</strain>
    </source>
</reference>
<sequence>MSHGTLDRTSGLTTVSRHRGTYFRVMGHTVKGALTLYLEEAAWLINMNVLRVPEAGLEDYFGLMFTRTDHWITYEKYQVYAYLRRLGYIVQRSTTTTFSTPVATSLGSSSLSFSFWARRCQGLIHTAIHFIKRILIYCFGTKPLVRNKQYSTFESVYSALKFIPSSPWYKPFSIQEQTPLFDWDIYRPNPQWKKRDPGVPDFRVVVTSSRGAIPSLAKYQQIFGDLEHRSLSSSSYHQIRYTNTFNLSFLLAVVDDTGSVSFLRICGDGVVDIKSSVKN</sequence>
<dbReference type="PANTHER" id="PTHR21027:SF1">
    <property type="entry name" value="TRNA-SPLICING ENDONUCLEASE SUBUNIT SEN54"/>
    <property type="match status" value="1"/>
</dbReference>
<dbReference type="Proteomes" id="UP001209540">
    <property type="component" value="Unassembled WGS sequence"/>
</dbReference>
<evidence type="ECO:0000313" key="2">
    <source>
        <dbReference type="Proteomes" id="UP001209540"/>
    </source>
</evidence>